<evidence type="ECO:0000313" key="5">
    <source>
        <dbReference type="Proteomes" id="UP001054945"/>
    </source>
</evidence>
<dbReference type="PANTHER" id="PTHR13817">
    <property type="entry name" value="TITIN"/>
    <property type="match status" value="1"/>
</dbReference>
<evidence type="ECO:0000259" key="3">
    <source>
        <dbReference type="PROSITE" id="PS50853"/>
    </source>
</evidence>
<proteinExistence type="predicted"/>
<feature type="transmembrane region" description="Helical" evidence="2">
    <location>
        <begin position="16"/>
        <end position="32"/>
    </location>
</feature>
<keyword evidence="2" id="KW-0812">Transmembrane</keyword>
<dbReference type="InterPro" id="IPR036116">
    <property type="entry name" value="FN3_sf"/>
</dbReference>
<dbReference type="Pfam" id="PF00041">
    <property type="entry name" value="fn3"/>
    <property type="match status" value="1"/>
</dbReference>
<dbReference type="InterPro" id="IPR013783">
    <property type="entry name" value="Ig-like_fold"/>
</dbReference>
<keyword evidence="5" id="KW-1185">Reference proteome</keyword>
<dbReference type="AlphaFoldDB" id="A0AAV4VIZ1"/>
<reference evidence="4 5" key="1">
    <citation type="submission" date="2021-06" db="EMBL/GenBank/DDBJ databases">
        <title>Caerostris extrusa draft genome.</title>
        <authorList>
            <person name="Kono N."/>
            <person name="Arakawa K."/>
        </authorList>
    </citation>
    <scope>NUCLEOTIDE SEQUENCE [LARGE SCALE GENOMIC DNA]</scope>
</reference>
<evidence type="ECO:0000256" key="2">
    <source>
        <dbReference type="SAM" id="Phobius"/>
    </source>
</evidence>
<dbReference type="EMBL" id="BPLR01014659">
    <property type="protein sequence ID" value="GIY70386.1"/>
    <property type="molecule type" value="Genomic_DNA"/>
</dbReference>
<organism evidence="4 5">
    <name type="scientific">Caerostris extrusa</name>
    <name type="common">Bark spider</name>
    <name type="synonym">Caerostris bankana</name>
    <dbReference type="NCBI Taxonomy" id="172846"/>
    <lineage>
        <taxon>Eukaryota</taxon>
        <taxon>Metazoa</taxon>
        <taxon>Ecdysozoa</taxon>
        <taxon>Arthropoda</taxon>
        <taxon>Chelicerata</taxon>
        <taxon>Arachnida</taxon>
        <taxon>Araneae</taxon>
        <taxon>Araneomorphae</taxon>
        <taxon>Entelegynae</taxon>
        <taxon>Araneoidea</taxon>
        <taxon>Araneidae</taxon>
        <taxon>Caerostris</taxon>
    </lineage>
</organism>
<accession>A0AAV4VIZ1</accession>
<protein>
    <submittedName>
        <fullName evidence="4">Protein-tyrosine-phosphatase</fullName>
    </submittedName>
</protein>
<keyword evidence="2" id="KW-0472">Membrane</keyword>
<dbReference type="Gene3D" id="2.60.40.10">
    <property type="entry name" value="Immunoglobulins"/>
    <property type="match status" value="2"/>
</dbReference>
<evidence type="ECO:0000313" key="4">
    <source>
        <dbReference type="EMBL" id="GIY70386.1"/>
    </source>
</evidence>
<keyword evidence="1" id="KW-0677">Repeat</keyword>
<comment type="caution">
    <text evidence="4">The sequence shown here is derived from an EMBL/GenBank/DDBJ whole genome shotgun (WGS) entry which is preliminary data.</text>
</comment>
<feature type="domain" description="Fibronectin type-III" evidence="3">
    <location>
        <begin position="10"/>
        <end position="102"/>
    </location>
</feature>
<name>A0AAV4VIZ1_CAEEX</name>
<sequence>MIQFSLKSKATRNRTLAKYGIIVVFVINGLNLRQKKYRTRIRVGEMGEWESAMGIMTPDNKTSYHVIGLQPYTVYSFRVRAVNAIGASEPSKESYYMVTLREVPDGKTNYYKCQYTIRNLDIFTQYLISVQVFNPAGHGPAATVAVMTDEGTPSKPLNLIIGKVGDSSVRPLARTRISKWHYSRV</sequence>
<dbReference type="InterPro" id="IPR050964">
    <property type="entry name" value="Striated_Muscle_Regulatory"/>
</dbReference>
<dbReference type="PROSITE" id="PS50853">
    <property type="entry name" value="FN3"/>
    <property type="match status" value="1"/>
</dbReference>
<dbReference type="Proteomes" id="UP001054945">
    <property type="component" value="Unassembled WGS sequence"/>
</dbReference>
<gene>
    <name evidence="4" type="primary">Ptp99A_2</name>
    <name evidence="4" type="ORF">CEXT_22331</name>
</gene>
<keyword evidence="2" id="KW-1133">Transmembrane helix</keyword>
<dbReference type="SUPFAM" id="SSF49265">
    <property type="entry name" value="Fibronectin type III"/>
    <property type="match status" value="2"/>
</dbReference>
<dbReference type="CDD" id="cd00063">
    <property type="entry name" value="FN3"/>
    <property type="match status" value="2"/>
</dbReference>
<dbReference type="InterPro" id="IPR003961">
    <property type="entry name" value="FN3_dom"/>
</dbReference>
<evidence type="ECO:0000256" key="1">
    <source>
        <dbReference type="ARBA" id="ARBA00022737"/>
    </source>
</evidence>
<dbReference type="PANTHER" id="PTHR13817:SF166">
    <property type="entry name" value="NEURONAL IGCAM-RELATED"/>
    <property type="match status" value="1"/>
</dbReference>